<feature type="transmembrane region" description="Helical" evidence="8">
    <location>
        <begin position="141"/>
        <end position="162"/>
    </location>
</feature>
<evidence type="ECO:0000313" key="11">
    <source>
        <dbReference type="EMBL" id="GMM60390.1"/>
    </source>
</evidence>
<feature type="transmembrane region" description="Helical" evidence="8">
    <location>
        <begin position="276"/>
        <end position="297"/>
    </location>
</feature>
<evidence type="ECO:0000256" key="1">
    <source>
        <dbReference type="ARBA" id="ARBA00004141"/>
    </source>
</evidence>
<organism evidence="11 12">
    <name type="scientific">Novosphingobium pituita</name>
    <dbReference type="NCBI Taxonomy" id="3056842"/>
    <lineage>
        <taxon>Bacteria</taxon>
        <taxon>Pseudomonadati</taxon>
        <taxon>Pseudomonadota</taxon>
        <taxon>Alphaproteobacteria</taxon>
        <taxon>Sphingomonadales</taxon>
        <taxon>Sphingomonadaceae</taxon>
        <taxon>Novosphingobium</taxon>
    </lineage>
</organism>
<feature type="chain" id="PRO_5047519622" evidence="9">
    <location>
        <begin position="36"/>
        <end position="457"/>
    </location>
</feature>
<keyword evidence="7" id="KW-0924">Ammonia transport</keyword>
<sequence length="457" mass="46052">MIDSSPMPPSLARLRRLLALGALAIPALIPTLAQAQSAQDALADAADSGDTAWMLAASLLALLLVLPGLALFHAGRVRAASMVSVFAQTGAAVALVSLLWVVVGYTLAFGSVTSGWLGSGNAWMLIDLGNVRDGTLVPESAYALFEMVFALLPPALMVGAWVERARFGWVVGFCGLWSLIVYAPVAHWVWGGGWLATRLGTVDYAGGLVVHVTSGVSALVVALLMGRRERFAATGAAPVPSPAPGSPVLTVAGAGLAWAGSLALAGGSALSAGDDAAMALINTHICAAAAALVWLLLERLNGHHRPSATGFAQGAVAGLAMIAPVAGYVGVGSAILLGLIAAPLVRGGAAVVRQSLHIDDSLDVFARHGLAGAAGTVLAALALSPRLGGTGYAQGMDLAHQVVGQVVALGAVAAWSAIATAIAALMVSMALPMRVTREAEMAGLDEGSHGESVFKAG</sequence>
<evidence type="ECO:0000256" key="9">
    <source>
        <dbReference type="SAM" id="SignalP"/>
    </source>
</evidence>
<feature type="transmembrane region" description="Helical" evidence="8">
    <location>
        <begin position="85"/>
        <end position="108"/>
    </location>
</feature>
<evidence type="ECO:0000313" key="12">
    <source>
        <dbReference type="Proteomes" id="UP001187221"/>
    </source>
</evidence>
<feature type="transmembrane region" description="Helical" evidence="8">
    <location>
        <begin position="247"/>
        <end position="270"/>
    </location>
</feature>
<dbReference type="EMBL" id="BTFW01000001">
    <property type="protein sequence ID" value="GMM60390.1"/>
    <property type="molecule type" value="Genomic_DNA"/>
</dbReference>
<name>A0ABQ6P5M8_9SPHN</name>
<dbReference type="PANTHER" id="PTHR43029">
    <property type="entry name" value="AMMONIUM TRANSPORTER MEP2"/>
    <property type="match status" value="1"/>
</dbReference>
<keyword evidence="3" id="KW-0813">Transport</keyword>
<comment type="subcellular location">
    <subcellularLocation>
        <location evidence="1">Membrane</location>
        <topology evidence="1">Multi-pass membrane protein</topology>
    </subcellularLocation>
</comment>
<dbReference type="InterPro" id="IPR024041">
    <property type="entry name" value="NH4_transpt_AmtB-like_dom"/>
</dbReference>
<keyword evidence="4 8" id="KW-0812">Transmembrane</keyword>
<feature type="domain" description="Ammonium transporter AmtB-like" evidence="10">
    <location>
        <begin position="52"/>
        <end position="452"/>
    </location>
</feature>
<dbReference type="Proteomes" id="UP001187221">
    <property type="component" value="Unassembled WGS sequence"/>
</dbReference>
<feature type="transmembrane region" description="Helical" evidence="8">
    <location>
        <begin position="51"/>
        <end position="73"/>
    </location>
</feature>
<dbReference type="PROSITE" id="PS01219">
    <property type="entry name" value="AMMONIUM_TRANSP"/>
    <property type="match status" value="1"/>
</dbReference>
<dbReference type="InterPro" id="IPR018047">
    <property type="entry name" value="Ammonium_transpt_CS"/>
</dbReference>
<evidence type="ECO:0000256" key="5">
    <source>
        <dbReference type="ARBA" id="ARBA00022989"/>
    </source>
</evidence>
<evidence type="ECO:0000256" key="2">
    <source>
        <dbReference type="ARBA" id="ARBA00005887"/>
    </source>
</evidence>
<keyword evidence="12" id="KW-1185">Reference proteome</keyword>
<protein>
    <submittedName>
        <fullName evidence="11">Ammonium transporter</fullName>
    </submittedName>
</protein>
<evidence type="ECO:0000259" key="10">
    <source>
        <dbReference type="Pfam" id="PF00909"/>
    </source>
</evidence>
<feature type="transmembrane region" description="Helical" evidence="8">
    <location>
        <begin position="202"/>
        <end position="226"/>
    </location>
</feature>
<keyword evidence="9" id="KW-0732">Signal</keyword>
<dbReference type="Pfam" id="PF00909">
    <property type="entry name" value="Ammonium_transp"/>
    <property type="match status" value="1"/>
</dbReference>
<evidence type="ECO:0000256" key="6">
    <source>
        <dbReference type="ARBA" id="ARBA00023136"/>
    </source>
</evidence>
<feature type="transmembrane region" description="Helical" evidence="8">
    <location>
        <begin position="403"/>
        <end position="427"/>
    </location>
</feature>
<dbReference type="SUPFAM" id="SSF111352">
    <property type="entry name" value="Ammonium transporter"/>
    <property type="match status" value="1"/>
</dbReference>
<comment type="similarity">
    <text evidence="2">Belongs to the ammonia transporter channel (TC 1.A.11.2) family.</text>
</comment>
<dbReference type="InterPro" id="IPR001905">
    <property type="entry name" value="Ammonium_transpt"/>
</dbReference>
<keyword evidence="5 8" id="KW-1133">Transmembrane helix</keyword>
<gene>
    <name evidence="11" type="ORF">NUTIK01_11670</name>
</gene>
<dbReference type="InterPro" id="IPR029020">
    <property type="entry name" value="Ammonium/urea_transptr"/>
</dbReference>
<keyword evidence="6 8" id="KW-0472">Membrane</keyword>
<dbReference type="PANTHER" id="PTHR43029:SF10">
    <property type="entry name" value="AMMONIUM TRANSPORTER MEP2"/>
    <property type="match status" value="1"/>
</dbReference>
<comment type="caution">
    <text evidence="11">The sequence shown here is derived from an EMBL/GenBank/DDBJ whole genome shotgun (WGS) entry which is preliminary data.</text>
</comment>
<evidence type="ECO:0000256" key="4">
    <source>
        <dbReference type="ARBA" id="ARBA00022692"/>
    </source>
</evidence>
<dbReference type="Gene3D" id="1.10.3430.10">
    <property type="entry name" value="Ammonium transporter AmtB like domains"/>
    <property type="match status" value="1"/>
</dbReference>
<evidence type="ECO:0000256" key="7">
    <source>
        <dbReference type="ARBA" id="ARBA00023177"/>
    </source>
</evidence>
<evidence type="ECO:0000256" key="3">
    <source>
        <dbReference type="ARBA" id="ARBA00022448"/>
    </source>
</evidence>
<accession>A0ABQ6P5M8</accession>
<reference evidence="11 12" key="1">
    <citation type="submission" date="2023-06" db="EMBL/GenBank/DDBJ databases">
        <title>Draft genome sequence of Novosphingobium sp. strain IK01.</title>
        <authorList>
            <person name="Hatamoto M."/>
            <person name="Ikarashi T."/>
            <person name="Yamaguchi T."/>
        </authorList>
    </citation>
    <scope>NUCLEOTIDE SEQUENCE [LARGE SCALE GENOMIC DNA]</scope>
    <source>
        <strain evidence="11 12">IK01</strain>
    </source>
</reference>
<feature type="signal peptide" evidence="9">
    <location>
        <begin position="1"/>
        <end position="35"/>
    </location>
</feature>
<evidence type="ECO:0000256" key="8">
    <source>
        <dbReference type="SAM" id="Phobius"/>
    </source>
</evidence>
<feature type="transmembrane region" description="Helical" evidence="8">
    <location>
        <begin position="169"/>
        <end position="190"/>
    </location>
</feature>
<proteinExistence type="inferred from homology"/>